<dbReference type="Pfam" id="PF03765">
    <property type="entry name" value="CRAL_TRIO_N"/>
    <property type="match status" value="1"/>
</dbReference>
<dbReference type="GO" id="GO:0008526">
    <property type="term" value="F:phosphatidylinositol transfer activity"/>
    <property type="evidence" value="ECO:0007669"/>
    <property type="project" value="TreeGrafter"/>
</dbReference>
<gene>
    <name evidence="2" type="ORF">ECPE_LOCUS234</name>
</gene>
<name>A0A182ZZU9_9TREM</name>
<dbReference type="InterPro" id="IPR036865">
    <property type="entry name" value="CRAL-TRIO_dom_sf"/>
</dbReference>
<keyword evidence="3" id="KW-1185">Reference proteome</keyword>
<dbReference type="PANTHER" id="PTHR45824:SF29">
    <property type="entry name" value="GH16843P"/>
    <property type="match status" value="1"/>
</dbReference>
<dbReference type="SMART" id="SM01100">
    <property type="entry name" value="CRAL_TRIO_N"/>
    <property type="match status" value="1"/>
</dbReference>
<evidence type="ECO:0000313" key="4">
    <source>
        <dbReference type="WBParaSite" id="ECPE_0000023301-mRNA-1"/>
    </source>
</evidence>
<dbReference type="EMBL" id="UZAN01000735">
    <property type="protein sequence ID" value="VDP20463.1"/>
    <property type="molecule type" value="Genomic_DNA"/>
</dbReference>
<dbReference type="InterPro" id="IPR036273">
    <property type="entry name" value="CRAL/TRIO_N_dom_sf"/>
</dbReference>
<dbReference type="WBParaSite" id="ECPE_0000023301-mRNA-1">
    <property type="protein sequence ID" value="ECPE_0000023301-mRNA-1"/>
    <property type="gene ID" value="ECPE_0000023301"/>
</dbReference>
<proteinExistence type="predicted"/>
<accession>A0A182ZZU9</accession>
<evidence type="ECO:0000313" key="2">
    <source>
        <dbReference type="EMBL" id="VDP20463.1"/>
    </source>
</evidence>
<dbReference type="SUPFAM" id="SSF46938">
    <property type="entry name" value="CRAL/TRIO N-terminal domain"/>
    <property type="match status" value="1"/>
</dbReference>
<reference evidence="4" key="1">
    <citation type="submission" date="2016-06" db="UniProtKB">
        <authorList>
            <consortium name="WormBaseParasite"/>
        </authorList>
    </citation>
    <scope>IDENTIFICATION</scope>
</reference>
<dbReference type="PANTHER" id="PTHR45824">
    <property type="entry name" value="GH16843P"/>
    <property type="match status" value="1"/>
</dbReference>
<dbReference type="Proteomes" id="UP000272942">
    <property type="component" value="Unassembled WGS sequence"/>
</dbReference>
<feature type="domain" description="CRAL/TRIO N-terminal" evidence="1">
    <location>
        <begin position="32"/>
        <end position="57"/>
    </location>
</feature>
<protein>
    <submittedName>
        <fullName evidence="4">CRAL_TRIO_N domain-containing protein</fullName>
    </submittedName>
</protein>
<evidence type="ECO:0000259" key="1">
    <source>
        <dbReference type="SMART" id="SM01100"/>
    </source>
</evidence>
<dbReference type="InterPro" id="IPR011074">
    <property type="entry name" value="CRAL/TRIO_N_dom"/>
</dbReference>
<evidence type="ECO:0000313" key="3">
    <source>
        <dbReference type="Proteomes" id="UP000272942"/>
    </source>
</evidence>
<dbReference type="AlphaFoldDB" id="A0A182ZZU9"/>
<sequence>MSKTPDVSALVQSLRQATKDLSLPDEPDILENDETYIRFLKSRNWDLDATEKMLRKSVTWRTEFRPSTIQCTACSSYPGAHTLVPKHPMCPRRAAQYEHGSTSVST</sequence>
<reference evidence="2 3" key="2">
    <citation type="submission" date="2018-11" db="EMBL/GenBank/DDBJ databases">
        <authorList>
            <consortium name="Pathogen Informatics"/>
        </authorList>
    </citation>
    <scope>NUCLEOTIDE SEQUENCE [LARGE SCALE GENOMIC DNA]</scope>
    <source>
        <strain evidence="2 3">Egypt</strain>
    </source>
</reference>
<dbReference type="OrthoDB" id="75724at2759"/>
<dbReference type="InterPro" id="IPR052578">
    <property type="entry name" value="PI_Transfer_CRAL-TRIO"/>
</dbReference>
<dbReference type="Gene3D" id="3.40.525.10">
    <property type="entry name" value="CRAL-TRIO lipid binding domain"/>
    <property type="match status" value="1"/>
</dbReference>
<organism evidence="4">
    <name type="scientific">Echinostoma caproni</name>
    <dbReference type="NCBI Taxonomy" id="27848"/>
    <lineage>
        <taxon>Eukaryota</taxon>
        <taxon>Metazoa</taxon>
        <taxon>Spiralia</taxon>
        <taxon>Lophotrochozoa</taxon>
        <taxon>Platyhelminthes</taxon>
        <taxon>Trematoda</taxon>
        <taxon>Digenea</taxon>
        <taxon>Plagiorchiida</taxon>
        <taxon>Echinostomata</taxon>
        <taxon>Echinostomatoidea</taxon>
        <taxon>Echinostomatidae</taxon>
        <taxon>Echinostoma</taxon>
    </lineage>
</organism>